<dbReference type="Pfam" id="PF00072">
    <property type="entry name" value="Response_reg"/>
    <property type="match status" value="1"/>
</dbReference>
<dbReference type="PANTHER" id="PTHR44591:SF3">
    <property type="entry name" value="RESPONSE REGULATORY DOMAIN-CONTAINING PROTEIN"/>
    <property type="match status" value="1"/>
</dbReference>
<dbReference type="Gene3D" id="3.40.50.2300">
    <property type="match status" value="1"/>
</dbReference>
<reference evidence="4 5" key="1">
    <citation type="journal article" date="2016" name="Nat. Commun.">
        <title>Thousands of microbial genomes shed light on interconnected biogeochemical processes in an aquifer system.</title>
        <authorList>
            <person name="Anantharaman K."/>
            <person name="Brown C.T."/>
            <person name="Hug L.A."/>
            <person name="Sharon I."/>
            <person name="Castelle C.J."/>
            <person name="Probst A.J."/>
            <person name="Thomas B.C."/>
            <person name="Singh A."/>
            <person name="Wilkins M.J."/>
            <person name="Karaoz U."/>
            <person name="Brodie E.L."/>
            <person name="Williams K.H."/>
            <person name="Hubbard S.S."/>
            <person name="Banfield J.F."/>
        </authorList>
    </citation>
    <scope>NUCLEOTIDE SEQUENCE [LARGE SCALE GENOMIC DNA]</scope>
</reference>
<dbReference type="PROSITE" id="PS50110">
    <property type="entry name" value="RESPONSE_REGULATORY"/>
    <property type="match status" value="1"/>
</dbReference>
<dbReference type="SUPFAM" id="SSF52172">
    <property type="entry name" value="CheY-like"/>
    <property type="match status" value="1"/>
</dbReference>
<name>A0A1F6DG72_9BACT</name>
<dbReference type="Proteomes" id="UP000178794">
    <property type="component" value="Unassembled WGS sequence"/>
</dbReference>
<dbReference type="STRING" id="1798492.A3C89_03970"/>
<dbReference type="GO" id="GO:0000160">
    <property type="term" value="P:phosphorelay signal transduction system"/>
    <property type="evidence" value="ECO:0007669"/>
    <property type="project" value="InterPro"/>
</dbReference>
<dbReference type="InterPro" id="IPR001789">
    <property type="entry name" value="Sig_transdc_resp-reg_receiver"/>
</dbReference>
<keyword evidence="1 2" id="KW-0597">Phosphoprotein</keyword>
<feature type="domain" description="Response regulatory" evidence="3">
    <location>
        <begin position="7"/>
        <end position="126"/>
    </location>
</feature>
<dbReference type="InterPro" id="IPR011006">
    <property type="entry name" value="CheY-like_superfamily"/>
</dbReference>
<accession>A0A1F6DG72</accession>
<protein>
    <recommendedName>
        <fullName evidence="3">Response regulatory domain-containing protein</fullName>
    </recommendedName>
</protein>
<dbReference type="SMART" id="SM00448">
    <property type="entry name" value="REC"/>
    <property type="match status" value="1"/>
</dbReference>
<dbReference type="EMBL" id="MFLF01000011">
    <property type="protein sequence ID" value="OGG60032.1"/>
    <property type="molecule type" value="Genomic_DNA"/>
</dbReference>
<evidence type="ECO:0000256" key="2">
    <source>
        <dbReference type="PROSITE-ProRule" id="PRU00169"/>
    </source>
</evidence>
<feature type="modified residue" description="4-aspartylphosphate" evidence="2">
    <location>
        <position position="59"/>
    </location>
</feature>
<sequence length="129" mass="14253">MTTNAAWVLVVEDDTFVNKAYQTKFAFEEIPAQFALDGESALAMLREAGSKLPAVVLLDLMMPGMNGFEVLEQMKGSPKWKNIPVIILSNLGQEEDKERGMKLGAVEYLVKADTKIADIVAKVNTYRNA</sequence>
<evidence type="ECO:0000313" key="4">
    <source>
        <dbReference type="EMBL" id="OGG60032.1"/>
    </source>
</evidence>
<dbReference type="AlphaFoldDB" id="A0A1F6DG72"/>
<comment type="caution">
    <text evidence="4">The sequence shown here is derived from an EMBL/GenBank/DDBJ whole genome shotgun (WGS) entry which is preliminary data.</text>
</comment>
<evidence type="ECO:0000256" key="1">
    <source>
        <dbReference type="ARBA" id="ARBA00022553"/>
    </source>
</evidence>
<evidence type="ECO:0000259" key="3">
    <source>
        <dbReference type="PROSITE" id="PS50110"/>
    </source>
</evidence>
<gene>
    <name evidence="4" type="ORF">A3C89_03970</name>
</gene>
<dbReference type="InterPro" id="IPR050595">
    <property type="entry name" value="Bact_response_regulator"/>
</dbReference>
<proteinExistence type="predicted"/>
<organism evidence="4 5">
    <name type="scientific">Candidatus Kaiserbacteria bacterium RIFCSPHIGHO2_02_FULL_50_50</name>
    <dbReference type="NCBI Taxonomy" id="1798492"/>
    <lineage>
        <taxon>Bacteria</taxon>
        <taxon>Candidatus Kaiseribacteriota</taxon>
    </lineage>
</organism>
<evidence type="ECO:0000313" key="5">
    <source>
        <dbReference type="Proteomes" id="UP000178794"/>
    </source>
</evidence>
<dbReference type="PANTHER" id="PTHR44591">
    <property type="entry name" value="STRESS RESPONSE REGULATOR PROTEIN 1"/>
    <property type="match status" value="1"/>
</dbReference>